<evidence type="ECO:0000256" key="2">
    <source>
        <dbReference type="SAM" id="Phobius"/>
    </source>
</evidence>
<feature type="transmembrane region" description="Helical" evidence="2">
    <location>
        <begin position="142"/>
        <end position="163"/>
    </location>
</feature>
<proteinExistence type="predicted"/>
<gene>
    <name evidence="3" type="ORF">BMERY_1175</name>
</gene>
<evidence type="ECO:0000313" key="3">
    <source>
        <dbReference type="EMBL" id="KFI71657.1"/>
    </source>
</evidence>
<name>A0A087BKV7_9BIFI</name>
<dbReference type="RefSeq" id="WP_033521749.1">
    <property type="nucleotide sequence ID" value="NZ_JGZC01000001.1"/>
</dbReference>
<dbReference type="Proteomes" id="UP000029060">
    <property type="component" value="Unassembled WGS sequence"/>
</dbReference>
<keyword evidence="4" id="KW-1185">Reference proteome</keyword>
<reference evidence="3 4" key="1">
    <citation type="submission" date="2014-03" db="EMBL/GenBank/DDBJ databases">
        <title>Genomics of Bifidobacteria.</title>
        <authorList>
            <person name="Ventura M."/>
            <person name="Milani C."/>
            <person name="Lugli G.A."/>
        </authorList>
    </citation>
    <scope>NUCLEOTIDE SEQUENCE [LARGE SCALE GENOMIC DNA]</scope>
    <source>
        <strain evidence="3 4">LMG 11341</strain>
    </source>
</reference>
<dbReference type="STRING" id="78345.BMERY_1175"/>
<protein>
    <submittedName>
        <fullName evidence="3">Polymerization and export protein</fullName>
    </submittedName>
</protein>
<feature type="region of interest" description="Disordered" evidence="1">
    <location>
        <begin position="419"/>
        <end position="439"/>
    </location>
</feature>
<evidence type="ECO:0000313" key="4">
    <source>
        <dbReference type="Proteomes" id="UP000029060"/>
    </source>
</evidence>
<feature type="transmembrane region" description="Helical" evidence="2">
    <location>
        <begin position="169"/>
        <end position="188"/>
    </location>
</feature>
<feature type="transmembrane region" description="Helical" evidence="2">
    <location>
        <begin position="21"/>
        <end position="42"/>
    </location>
</feature>
<dbReference type="AlphaFoldDB" id="A0A087BKV7"/>
<keyword evidence="2" id="KW-1133">Transmembrane helix</keyword>
<feature type="transmembrane region" description="Helical" evidence="2">
    <location>
        <begin position="233"/>
        <end position="264"/>
    </location>
</feature>
<feature type="transmembrane region" description="Helical" evidence="2">
    <location>
        <begin position="106"/>
        <end position="130"/>
    </location>
</feature>
<feature type="transmembrane region" description="Helical" evidence="2">
    <location>
        <begin position="48"/>
        <end position="68"/>
    </location>
</feature>
<keyword evidence="2" id="KW-0812">Transmembrane</keyword>
<organism evidence="3 4">
    <name type="scientific">Bifidobacterium merycicum</name>
    <dbReference type="NCBI Taxonomy" id="78345"/>
    <lineage>
        <taxon>Bacteria</taxon>
        <taxon>Bacillati</taxon>
        <taxon>Actinomycetota</taxon>
        <taxon>Actinomycetes</taxon>
        <taxon>Bifidobacteriales</taxon>
        <taxon>Bifidobacteriaceae</taxon>
        <taxon>Bifidobacterium</taxon>
    </lineage>
</organism>
<sequence length="439" mass="48485">MQNTKRSGRSMSSKKITRLAPLERNVGIALTASIVLTMQTIYVKMAGAPIGILFNACMLGLGCFLVYLKRKTHIPKSLVQKISIFGLLFTSIPVLQILFLRKAINFSALLLIVILFVGFFSVCCICVYHLGIKRILDNVADVMFVITCIGLVLYSTGQVLHIVKPLGRIVYSWGGAHVASSWFFLLFNPQGSPYHAFRNGRYTSIFTEAPMCSFMLCATLIIMLFISERKVSYLKIAVISVAIYCTVSTTGYIIVLLAAGAYVLTSKSMNAVFRWLFIVVCVPILGYFVIDMYQTKQTADVGSIADRNANFSTGMSDFLNSPLFGQGFKSDAIGVAGFNTSVFSNVLQQGGILFFFWYFMPILLAVFIMLGKRQTKYLIATVLYLALIYVSAVTYTGFSILLVSIFLVYAETNTKGGTDAQRVHGSGTRQHRGAGLQRL</sequence>
<feature type="transmembrane region" description="Helical" evidence="2">
    <location>
        <begin position="382"/>
        <end position="409"/>
    </location>
</feature>
<feature type="transmembrane region" description="Helical" evidence="2">
    <location>
        <begin position="351"/>
        <end position="370"/>
    </location>
</feature>
<accession>A0A087BKV7</accession>
<dbReference type="EMBL" id="JGZC01000001">
    <property type="protein sequence ID" value="KFI71657.1"/>
    <property type="molecule type" value="Genomic_DNA"/>
</dbReference>
<feature type="transmembrane region" description="Helical" evidence="2">
    <location>
        <begin position="209"/>
        <end position="227"/>
    </location>
</feature>
<evidence type="ECO:0000256" key="1">
    <source>
        <dbReference type="SAM" id="MobiDB-lite"/>
    </source>
</evidence>
<dbReference type="OrthoDB" id="2063238at2"/>
<feature type="transmembrane region" description="Helical" evidence="2">
    <location>
        <begin position="271"/>
        <end position="290"/>
    </location>
</feature>
<keyword evidence="2" id="KW-0472">Membrane</keyword>
<comment type="caution">
    <text evidence="3">The sequence shown here is derived from an EMBL/GenBank/DDBJ whole genome shotgun (WGS) entry which is preliminary data.</text>
</comment>
<feature type="transmembrane region" description="Helical" evidence="2">
    <location>
        <begin position="80"/>
        <end position="100"/>
    </location>
</feature>